<evidence type="ECO:0000259" key="4">
    <source>
        <dbReference type="Pfam" id="PF01420"/>
    </source>
</evidence>
<comment type="similarity">
    <text evidence="1">Belongs to the type-I restriction system S methylase family.</text>
</comment>
<evidence type="ECO:0000313" key="6">
    <source>
        <dbReference type="Proteomes" id="UP000006820"/>
    </source>
</evidence>
<dbReference type="REBASE" id="10429">
    <property type="entry name" value="S.NfaORF27610P"/>
</dbReference>
<dbReference type="PANTHER" id="PTHR30408">
    <property type="entry name" value="TYPE-1 RESTRICTION ENZYME ECOKI SPECIFICITY PROTEIN"/>
    <property type="match status" value="1"/>
</dbReference>
<dbReference type="GeneID" id="61136575"/>
<evidence type="ECO:0000256" key="1">
    <source>
        <dbReference type="ARBA" id="ARBA00010923"/>
    </source>
</evidence>
<dbReference type="HOGENOM" id="CLU_021095_10_1_11"/>
<dbReference type="AlphaFoldDB" id="Q5YW32"/>
<dbReference type="Gene3D" id="3.90.220.20">
    <property type="entry name" value="DNA methylase specificity domains"/>
    <property type="match status" value="2"/>
</dbReference>
<dbReference type="Proteomes" id="UP000006820">
    <property type="component" value="Chromosome"/>
</dbReference>
<dbReference type="KEGG" id="nfa:NFA_27620"/>
<name>Q5YW32_NOCFA</name>
<protein>
    <submittedName>
        <fullName evidence="5">Putative restriction-modification system specificity determinant</fullName>
    </submittedName>
</protein>
<evidence type="ECO:0000313" key="5">
    <source>
        <dbReference type="EMBL" id="BAD57609.1"/>
    </source>
</evidence>
<organism evidence="5 6">
    <name type="scientific">Nocardia farcinica (strain IFM 10152)</name>
    <dbReference type="NCBI Taxonomy" id="247156"/>
    <lineage>
        <taxon>Bacteria</taxon>
        <taxon>Bacillati</taxon>
        <taxon>Actinomycetota</taxon>
        <taxon>Actinomycetes</taxon>
        <taxon>Mycobacteriales</taxon>
        <taxon>Nocardiaceae</taxon>
        <taxon>Nocardia</taxon>
    </lineage>
</organism>
<dbReference type="OrthoDB" id="3197085at2"/>
<dbReference type="GO" id="GO:0003677">
    <property type="term" value="F:DNA binding"/>
    <property type="evidence" value="ECO:0007669"/>
    <property type="project" value="UniProtKB-KW"/>
</dbReference>
<accession>Q5YW32</accession>
<reference evidence="5 6" key="1">
    <citation type="journal article" date="2004" name="Proc. Natl. Acad. Sci. U.S.A.">
        <title>The complete genomic sequence of Nocardia farcinica IFM 10152.</title>
        <authorList>
            <person name="Ishikawa J."/>
            <person name="Yamashita A."/>
            <person name="Mikami Y."/>
            <person name="Hoshino Y."/>
            <person name="Kurita H."/>
            <person name="Hotta K."/>
            <person name="Shiba T."/>
            <person name="Hattori M."/>
        </authorList>
    </citation>
    <scope>NUCLEOTIDE SEQUENCE [LARGE SCALE GENOMIC DNA]</scope>
    <source>
        <strain evidence="5 6">IFM 10152</strain>
    </source>
</reference>
<dbReference type="STRING" id="247156.NFA_27620"/>
<proteinExistence type="inferred from homology"/>
<dbReference type="EMBL" id="AP006618">
    <property type="protein sequence ID" value="BAD57609.1"/>
    <property type="molecule type" value="Genomic_DNA"/>
</dbReference>
<dbReference type="eggNOG" id="COG0732">
    <property type="taxonomic scope" value="Bacteria"/>
</dbReference>
<dbReference type="Pfam" id="PF01420">
    <property type="entry name" value="Methylase_S"/>
    <property type="match status" value="1"/>
</dbReference>
<keyword evidence="2" id="KW-0680">Restriction system</keyword>
<dbReference type="InterPro" id="IPR052021">
    <property type="entry name" value="Type-I_RS_S_subunit"/>
</dbReference>
<sequence>MSNWPLVPLGDILAQDGQTERIANTESEKFLTIRLYGKGLVERSIGSGKTPKPFVGYRVKPGQFVYSRIDARNGAYGVVPDELDGAVCSKDFPKFDVDQQRADENYLLRLVQTRDFYRKVQDLSFGATNRQRVKEEEFLRLRIPLPPIEEQRRIAAILDHADALRAKRREALARLDELTQSIFIDMFGDPVANERNWPFGTVGDFVDRFEGGKNIVGSGDSTDGYRVLKVSAVTSLSYRESESKPLPEGYVPPSNHIVQRGDLLFSRANTSELVGATALVTETDGRTALPDKLWRFKWKNRTAAVPGYVAALFQRPSFRQTISDRATGSSGSMKNISQSKVLSIPLGIPPVELQEKFESVRVEVDSMKNSNRIALAELDALFASLQSRAFRGEL</sequence>
<keyword evidence="6" id="KW-1185">Reference proteome</keyword>
<dbReference type="SUPFAM" id="SSF116734">
    <property type="entry name" value="DNA methylase specificity domain"/>
    <property type="match status" value="2"/>
</dbReference>
<dbReference type="PANTHER" id="PTHR30408:SF12">
    <property type="entry name" value="TYPE I RESTRICTION ENZYME MJAVIII SPECIFICITY SUBUNIT"/>
    <property type="match status" value="1"/>
</dbReference>
<keyword evidence="3" id="KW-0238">DNA-binding</keyword>
<gene>
    <name evidence="5" type="primary">hsdS</name>
    <name evidence="5" type="ordered locus">NFA_27620</name>
</gene>
<dbReference type="InterPro" id="IPR044946">
    <property type="entry name" value="Restrct_endonuc_typeI_TRD_sf"/>
</dbReference>
<dbReference type="RefSeq" id="WP_011209294.1">
    <property type="nucleotide sequence ID" value="NC_006361.1"/>
</dbReference>
<feature type="domain" description="Type I restriction modification DNA specificity" evidence="4">
    <location>
        <begin position="3"/>
        <end position="170"/>
    </location>
</feature>
<dbReference type="GO" id="GO:0009307">
    <property type="term" value="P:DNA restriction-modification system"/>
    <property type="evidence" value="ECO:0007669"/>
    <property type="project" value="UniProtKB-KW"/>
</dbReference>
<evidence type="ECO:0000256" key="2">
    <source>
        <dbReference type="ARBA" id="ARBA00022747"/>
    </source>
</evidence>
<dbReference type="InterPro" id="IPR000055">
    <property type="entry name" value="Restrct_endonuc_typeI_TRD"/>
</dbReference>
<evidence type="ECO:0000256" key="3">
    <source>
        <dbReference type="ARBA" id="ARBA00023125"/>
    </source>
</evidence>